<gene>
    <name evidence="7" type="ORF">ACFPN5_24850</name>
</gene>
<evidence type="ECO:0000313" key="7">
    <source>
        <dbReference type="EMBL" id="MFC5463048.1"/>
    </source>
</evidence>
<feature type="chain" id="PRO_5047304078" evidence="5">
    <location>
        <begin position="19"/>
        <end position="773"/>
    </location>
</feature>
<keyword evidence="8" id="KW-1185">Reference proteome</keyword>
<accession>A0ABW0LB01</accession>
<dbReference type="PANTHER" id="PTHR31321:SF57">
    <property type="entry name" value="PECTINESTERASE 53-RELATED"/>
    <property type="match status" value="1"/>
</dbReference>
<dbReference type="InterPro" id="IPR000070">
    <property type="entry name" value="Pectinesterase_cat"/>
</dbReference>
<protein>
    <submittedName>
        <fullName evidence="7">Pectinesterase family protein</fullName>
    </submittedName>
</protein>
<keyword evidence="5" id="KW-0732">Signal</keyword>
<keyword evidence="3" id="KW-0063">Aspartyl esterase</keyword>
<dbReference type="Pfam" id="PF01095">
    <property type="entry name" value="Pectinesterase"/>
    <property type="match status" value="1"/>
</dbReference>
<comment type="similarity">
    <text evidence="1">Belongs to the pectinesterase family.</text>
</comment>
<evidence type="ECO:0000256" key="3">
    <source>
        <dbReference type="ARBA" id="ARBA00023085"/>
    </source>
</evidence>
<evidence type="ECO:0000256" key="2">
    <source>
        <dbReference type="ARBA" id="ARBA00022801"/>
    </source>
</evidence>
<feature type="domain" description="Pectinesterase catalytic" evidence="6">
    <location>
        <begin position="442"/>
        <end position="735"/>
    </location>
</feature>
<reference evidence="8" key="1">
    <citation type="journal article" date="2019" name="Int. J. Syst. Evol. Microbiol.">
        <title>The Global Catalogue of Microorganisms (GCM) 10K type strain sequencing project: providing services to taxonomists for standard genome sequencing and annotation.</title>
        <authorList>
            <consortium name="The Broad Institute Genomics Platform"/>
            <consortium name="The Broad Institute Genome Sequencing Center for Infectious Disease"/>
            <person name="Wu L."/>
            <person name="Ma J."/>
        </authorList>
    </citation>
    <scope>NUCLEOTIDE SEQUENCE [LARGE SCALE GENOMIC DNA]</scope>
    <source>
        <strain evidence="8">KACC 12649</strain>
    </source>
</reference>
<feature type="signal peptide" evidence="5">
    <location>
        <begin position="1"/>
        <end position="18"/>
    </location>
</feature>
<comment type="caution">
    <text evidence="7">The sequence shown here is derived from an EMBL/GenBank/DDBJ whole genome shotgun (WGS) entry which is preliminary data.</text>
</comment>
<dbReference type="SUPFAM" id="SSF51126">
    <property type="entry name" value="Pectin lyase-like"/>
    <property type="match status" value="1"/>
</dbReference>
<dbReference type="RefSeq" id="WP_379786530.1">
    <property type="nucleotide sequence ID" value="NZ_JBHSMU010000019.1"/>
</dbReference>
<dbReference type="Proteomes" id="UP001596050">
    <property type="component" value="Unassembled WGS sequence"/>
</dbReference>
<organism evidence="7 8">
    <name type="scientific">Massilia niabensis</name>
    <dbReference type="NCBI Taxonomy" id="544910"/>
    <lineage>
        <taxon>Bacteria</taxon>
        <taxon>Pseudomonadati</taxon>
        <taxon>Pseudomonadota</taxon>
        <taxon>Betaproteobacteria</taxon>
        <taxon>Burkholderiales</taxon>
        <taxon>Oxalobacteraceae</taxon>
        <taxon>Telluria group</taxon>
        <taxon>Massilia</taxon>
    </lineage>
</organism>
<evidence type="ECO:0000259" key="6">
    <source>
        <dbReference type="Pfam" id="PF01095"/>
    </source>
</evidence>
<dbReference type="EMBL" id="JBHSMU010000019">
    <property type="protein sequence ID" value="MFC5463048.1"/>
    <property type="molecule type" value="Genomic_DNA"/>
</dbReference>
<evidence type="ECO:0000256" key="5">
    <source>
        <dbReference type="SAM" id="SignalP"/>
    </source>
</evidence>
<evidence type="ECO:0000313" key="8">
    <source>
        <dbReference type="Proteomes" id="UP001596050"/>
    </source>
</evidence>
<dbReference type="PANTHER" id="PTHR31321">
    <property type="entry name" value="ACYL-COA THIOESTER HYDROLASE YBHC-RELATED"/>
    <property type="match status" value="1"/>
</dbReference>
<name>A0ABW0LB01_9BURK</name>
<sequence>MKLIAALFGTALWTHALAAPGCPGAAVWCDGFDDGAARWTATNGRAAPVREGTGDQVLRLEPDSTLASRDSVAPAAQPYFVEARMRPLGAAGQSYLLARYVDERNWIGAGIDVTPGSPKVNLVIAKMQGGKLTRLKQWGKESLPEKAFYTVRLALAGDELTLYLNGERLTSATEPLMTSGRIGLLTQGAAFELDDVRLGAPDALPGRIGLARMNNRVALQAGDAPLRLLVNADGRRPVAVAAMSSDPSVASAVIDGDALVVTAHRAGQATVGVASSADRNVAAWLGVSVGPRFAPPVRAYPAAERFSPAAGAAQVPVDTVLRIRFDRPPVLGAGGSVRIFRAADDALVDVINVGDELDVMGARRQAFKRVVRRKLVKIEGDSVVIRPHSSRLVYDSGYYVQVDPGVLKDAVLGGVPFTGLGGRRHWSFRTRAALPQGAVLSVDGDGPADFRTVQGALNHAMGQLPRAAPVTIRVANGRYDELLYLNGKDRVTLLGESRDGVVIGTSNDDGTNAGSGSGQGPVSPGASGGRAVFLVEDADLLTLDTLTLVNTARRAGSLGAQAEALNFNSGGRLVARNASFWSEQDTIQVKGYSWFYRSLIAGNVDFIWGGNRAALFEESEIRSLGDSANAQSGGYVVQARTLGASDPGFVFLNSRLTHGPGPAQNDVPPGTTWLARPGTPQSHDKVIYINCRMDAHIAPAGWSLPKSAHAGAGAGWREYGSMDMHGAPLDLSGRVGGRTLTAAQVAAGFANRAQVFAGFDNGRGWNPQLQDNQ</sequence>
<evidence type="ECO:0000256" key="1">
    <source>
        <dbReference type="ARBA" id="ARBA00008891"/>
    </source>
</evidence>
<feature type="region of interest" description="Disordered" evidence="4">
    <location>
        <begin position="505"/>
        <end position="525"/>
    </location>
</feature>
<dbReference type="InterPro" id="IPR011050">
    <property type="entry name" value="Pectin_lyase_fold/virulence"/>
</dbReference>
<dbReference type="Gene3D" id="2.160.20.10">
    <property type="entry name" value="Single-stranded right-handed beta-helix, Pectin lyase-like"/>
    <property type="match status" value="1"/>
</dbReference>
<dbReference type="InterPro" id="IPR012334">
    <property type="entry name" value="Pectin_lyas_fold"/>
</dbReference>
<evidence type="ECO:0000256" key="4">
    <source>
        <dbReference type="SAM" id="MobiDB-lite"/>
    </source>
</evidence>
<keyword evidence="2" id="KW-0378">Hydrolase</keyword>
<dbReference type="Gene3D" id="2.60.120.560">
    <property type="entry name" value="Exo-inulinase, domain 1"/>
    <property type="match status" value="1"/>
</dbReference>
<proteinExistence type="inferred from homology"/>